<proteinExistence type="predicted"/>
<dbReference type="EMBL" id="UINC01020990">
    <property type="protein sequence ID" value="SVA87594.1"/>
    <property type="molecule type" value="Genomic_DNA"/>
</dbReference>
<reference evidence="1" key="1">
    <citation type="submission" date="2018-05" db="EMBL/GenBank/DDBJ databases">
        <authorList>
            <person name="Lanie J.A."/>
            <person name="Ng W.-L."/>
            <person name="Kazmierczak K.M."/>
            <person name="Andrzejewski T.M."/>
            <person name="Davidsen T.M."/>
            <person name="Wayne K.J."/>
            <person name="Tettelin H."/>
            <person name="Glass J.I."/>
            <person name="Rusch D."/>
            <person name="Podicherti R."/>
            <person name="Tsui H.-C.T."/>
            <person name="Winkler M.E."/>
        </authorList>
    </citation>
    <scope>NUCLEOTIDE SEQUENCE</scope>
</reference>
<organism evidence="1">
    <name type="scientific">marine metagenome</name>
    <dbReference type="NCBI Taxonomy" id="408172"/>
    <lineage>
        <taxon>unclassified sequences</taxon>
        <taxon>metagenomes</taxon>
        <taxon>ecological metagenomes</taxon>
    </lineage>
</organism>
<accession>A0A381ZEP7</accession>
<gene>
    <name evidence="1" type="ORF">METZ01_LOCUS140448</name>
</gene>
<protein>
    <submittedName>
        <fullName evidence="1">Uncharacterized protein</fullName>
    </submittedName>
</protein>
<evidence type="ECO:0000313" key="1">
    <source>
        <dbReference type="EMBL" id="SVA87594.1"/>
    </source>
</evidence>
<name>A0A381ZEP7_9ZZZZ</name>
<sequence length="30" mass="3267">MSYPICLERSVPHFLLTALGESVMISSDGI</sequence>
<dbReference type="AlphaFoldDB" id="A0A381ZEP7"/>